<comment type="caution">
    <text evidence="2">The sequence shown here is derived from an EMBL/GenBank/DDBJ whole genome shotgun (WGS) entry which is preliminary data.</text>
</comment>
<feature type="region of interest" description="Disordered" evidence="1">
    <location>
        <begin position="26"/>
        <end position="113"/>
    </location>
</feature>
<accession>A0AAV7MWH6</accession>
<evidence type="ECO:0000313" key="2">
    <source>
        <dbReference type="EMBL" id="KAJ1108106.1"/>
    </source>
</evidence>
<gene>
    <name evidence="2" type="ORF">NDU88_005488</name>
</gene>
<organism evidence="2 3">
    <name type="scientific">Pleurodeles waltl</name>
    <name type="common">Iberian ribbed newt</name>
    <dbReference type="NCBI Taxonomy" id="8319"/>
    <lineage>
        <taxon>Eukaryota</taxon>
        <taxon>Metazoa</taxon>
        <taxon>Chordata</taxon>
        <taxon>Craniata</taxon>
        <taxon>Vertebrata</taxon>
        <taxon>Euteleostomi</taxon>
        <taxon>Amphibia</taxon>
        <taxon>Batrachia</taxon>
        <taxon>Caudata</taxon>
        <taxon>Salamandroidea</taxon>
        <taxon>Salamandridae</taxon>
        <taxon>Pleurodelinae</taxon>
        <taxon>Pleurodeles</taxon>
    </lineage>
</organism>
<name>A0AAV7MWH6_PLEWA</name>
<dbReference type="Proteomes" id="UP001066276">
    <property type="component" value="Chromosome 9"/>
</dbReference>
<keyword evidence="3" id="KW-1185">Reference proteome</keyword>
<proteinExistence type="predicted"/>
<feature type="compositionally biased region" description="Basic and acidic residues" evidence="1">
    <location>
        <begin position="38"/>
        <end position="67"/>
    </location>
</feature>
<protein>
    <submittedName>
        <fullName evidence="2">Uncharacterized protein</fullName>
    </submittedName>
</protein>
<dbReference type="EMBL" id="JANPWB010000013">
    <property type="protein sequence ID" value="KAJ1108106.1"/>
    <property type="molecule type" value="Genomic_DNA"/>
</dbReference>
<reference evidence="2" key="1">
    <citation type="journal article" date="2022" name="bioRxiv">
        <title>Sequencing and chromosome-scale assembly of the giantPleurodeles waltlgenome.</title>
        <authorList>
            <person name="Brown T."/>
            <person name="Elewa A."/>
            <person name="Iarovenko S."/>
            <person name="Subramanian E."/>
            <person name="Araus A.J."/>
            <person name="Petzold A."/>
            <person name="Susuki M."/>
            <person name="Suzuki K.-i.T."/>
            <person name="Hayashi T."/>
            <person name="Toyoda A."/>
            <person name="Oliveira C."/>
            <person name="Osipova E."/>
            <person name="Leigh N.D."/>
            <person name="Simon A."/>
            <person name="Yun M.H."/>
        </authorList>
    </citation>
    <scope>NUCLEOTIDE SEQUENCE</scope>
    <source>
        <strain evidence="2">20211129_DDA</strain>
        <tissue evidence="2">Liver</tissue>
    </source>
</reference>
<evidence type="ECO:0000313" key="3">
    <source>
        <dbReference type="Proteomes" id="UP001066276"/>
    </source>
</evidence>
<sequence length="113" mass="12289">MFYTVQPEAHPGDLAVFNASIAANNSCRDSGAASESRSSLESRAWMKENCKKDPTGVRSYSSERVEAPKVLLPNLAGFSNRRSGSHGDGRQENRSSSPEDVGQFPTENNGKNR</sequence>
<evidence type="ECO:0000256" key="1">
    <source>
        <dbReference type="SAM" id="MobiDB-lite"/>
    </source>
</evidence>
<dbReference type="AlphaFoldDB" id="A0AAV7MWH6"/>